<sequence length="199" mass="21360">MITGFTSVDDFVLFINNSVVNIPGEAVILSIKRSGENIQITTTPRLNPPKGEGALGISLSGGGIEKTSFPMNFINGGLATLNSLEAIFFGFMNMITSIFIGVVPEVAGPIGIFSIAYQIGSNGILFLFHLIAIISINLVILNLLPFPALDGGRLLFLLIEKIKGSKVPQVIEGYANLVGFVLLILLMIFVTIKDIFTFL</sequence>
<evidence type="ECO:0000256" key="3">
    <source>
        <dbReference type="ARBA" id="ARBA00007931"/>
    </source>
</evidence>
<dbReference type="Proteomes" id="UP000229893">
    <property type="component" value="Unassembled WGS sequence"/>
</dbReference>
<gene>
    <name evidence="13" type="ORF">COV57_02305</name>
</gene>
<evidence type="ECO:0000256" key="2">
    <source>
        <dbReference type="ARBA" id="ARBA00004141"/>
    </source>
</evidence>
<proteinExistence type="inferred from homology"/>
<accession>A0A2H0N7H4</accession>
<evidence type="ECO:0000256" key="8">
    <source>
        <dbReference type="ARBA" id="ARBA00022989"/>
    </source>
</evidence>
<evidence type="ECO:0000256" key="6">
    <source>
        <dbReference type="ARBA" id="ARBA00022801"/>
    </source>
</evidence>
<evidence type="ECO:0000256" key="1">
    <source>
        <dbReference type="ARBA" id="ARBA00001947"/>
    </source>
</evidence>
<keyword evidence="7" id="KW-0862">Zinc</keyword>
<organism evidence="13 14">
    <name type="scientific">Candidatus Liptonbacteria bacterium CG11_big_fil_rev_8_21_14_0_20_35_14</name>
    <dbReference type="NCBI Taxonomy" id="1974634"/>
    <lineage>
        <taxon>Bacteria</taxon>
        <taxon>Candidatus Liptoniibacteriota</taxon>
    </lineage>
</organism>
<comment type="cofactor">
    <cofactor evidence="1">
        <name>Zn(2+)</name>
        <dbReference type="ChEBI" id="CHEBI:29105"/>
    </cofactor>
</comment>
<feature type="transmembrane region" description="Helical" evidence="11">
    <location>
        <begin position="173"/>
        <end position="192"/>
    </location>
</feature>
<dbReference type="Pfam" id="PF02163">
    <property type="entry name" value="Peptidase_M50"/>
    <property type="match status" value="1"/>
</dbReference>
<comment type="caution">
    <text evidence="13">The sequence shown here is derived from an EMBL/GenBank/DDBJ whole genome shotgun (WGS) entry which is preliminary data.</text>
</comment>
<reference evidence="13 14" key="1">
    <citation type="submission" date="2017-09" db="EMBL/GenBank/DDBJ databases">
        <title>Depth-based differentiation of microbial function through sediment-hosted aquifers and enrichment of novel symbionts in the deep terrestrial subsurface.</title>
        <authorList>
            <person name="Probst A.J."/>
            <person name="Ladd B."/>
            <person name="Jarett J.K."/>
            <person name="Geller-Mcgrath D.E."/>
            <person name="Sieber C.M."/>
            <person name="Emerson J.B."/>
            <person name="Anantharaman K."/>
            <person name="Thomas B.C."/>
            <person name="Malmstrom R."/>
            <person name="Stieglmeier M."/>
            <person name="Klingl A."/>
            <person name="Woyke T."/>
            <person name="Ryan C.M."/>
            <person name="Banfield J.F."/>
        </authorList>
    </citation>
    <scope>NUCLEOTIDE SEQUENCE [LARGE SCALE GENOMIC DNA]</scope>
    <source>
        <strain evidence="13">CG11_big_fil_rev_8_21_14_0_20_35_14</strain>
    </source>
</reference>
<dbReference type="GO" id="GO:0004222">
    <property type="term" value="F:metalloendopeptidase activity"/>
    <property type="evidence" value="ECO:0007669"/>
    <property type="project" value="InterPro"/>
</dbReference>
<comment type="similarity">
    <text evidence="3">Belongs to the peptidase M50B family.</text>
</comment>
<feature type="transmembrane region" description="Helical" evidence="11">
    <location>
        <begin position="98"/>
        <end position="117"/>
    </location>
</feature>
<protein>
    <recommendedName>
        <fullName evidence="12">Peptidase M50 domain-containing protein</fullName>
    </recommendedName>
</protein>
<evidence type="ECO:0000256" key="11">
    <source>
        <dbReference type="SAM" id="Phobius"/>
    </source>
</evidence>
<keyword evidence="10 11" id="KW-0472">Membrane</keyword>
<comment type="subcellular location">
    <subcellularLocation>
        <location evidence="2">Membrane</location>
        <topology evidence="2">Multi-pass membrane protein</topology>
    </subcellularLocation>
</comment>
<dbReference type="PANTHER" id="PTHR42837:SF2">
    <property type="entry name" value="MEMBRANE METALLOPROTEASE ARASP2, CHLOROPLASTIC-RELATED"/>
    <property type="match status" value="1"/>
</dbReference>
<dbReference type="AlphaFoldDB" id="A0A2H0N7H4"/>
<dbReference type="GO" id="GO:0006508">
    <property type="term" value="P:proteolysis"/>
    <property type="evidence" value="ECO:0007669"/>
    <property type="project" value="UniProtKB-KW"/>
</dbReference>
<dbReference type="InterPro" id="IPR008915">
    <property type="entry name" value="Peptidase_M50"/>
</dbReference>
<evidence type="ECO:0000256" key="7">
    <source>
        <dbReference type="ARBA" id="ARBA00022833"/>
    </source>
</evidence>
<evidence type="ECO:0000256" key="9">
    <source>
        <dbReference type="ARBA" id="ARBA00023049"/>
    </source>
</evidence>
<dbReference type="GO" id="GO:0016020">
    <property type="term" value="C:membrane"/>
    <property type="evidence" value="ECO:0007669"/>
    <property type="project" value="UniProtKB-SubCell"/>
</dbReference>
<keyword evidence="4" id="KW-0645">Protease</keyword>
<feature type="domain" description="Peptidase M50" evidence="12">
    <location>
        <begin position="80"/>
        <end position="186"/>
    </location>
</feature>
<dbReference type="PANTHER" id="PTHR42837">
    <property type="entry name" value="REGULATOR OF SIGMA-E PROTEASE RSEP"/>
    <property type="match status" value="1"/>
</dbReference>
<evidence type="ECO:0000256" key="4">
    <source>
        <dbReference type="ARBA" id="ARBA00022670"/>
    </source>
</evidence>
<dbReference type="EMBL" id="PCWO01000032">
    <property type="protein sequence ID" value="PIR04840.1"/>
    <property type="molecule type" value="Genomic_DNA"/>
</dbReference>
<evidence type="ECO:0000256" key="5">
    <source>
        <dbReference type="ARBA" id="ARBA00022692"/>
    </source>
</evidence>
<name>A0A2H0N7H4_9BACT</name>
<evidence type="ECO:0000259" key="12">
    <source>
        <dbReference type="Pfam" id="PF02163"/>
    </source>
</evidence>
<dbReference type="InterPro" id="IPR004387">
    <property type="entry name" value="Pept_M50_Zn"/>
</dbReference>
<keyword evidence="6" id="KW-0378">Hydrolase</keyword>
<keyword evidence="5 11" id="KW-0812">Transmembrane</keyword>
<feature type="transmembrane region" description="Helical" evidence="11">
    <location>
        <begin position="124"/>
        <end position="144"/>
    </location>
</feature>
<keyword evidence="8 11" id="KW-1133">Transmembrane helix</keyword>
<evidence type="ECO:0000313" key="13">
    <source>
        <dbReference type="EMBL" id="PIR04840.1"/>
    </source>
</evidence>
<evidence type="ECO:0000256" key="10">
    <source>
        <dbReference type="ARBA" id="ARBA00023136"/>
    </source>
</evidence>
<keyword evidence="9" id="KW-0482">Metalloprotease</keyword>
<evidence type="ECO:0000313" key="14">
    <source>
        <dbReference type="Proteomes" id="UP000229893"/>
    </source>
</evidence>